<dbReference type="AlphaFoldDB" id="A0A7X0HNK2"/>
<dbReference type="InterPro" id="IPR040680">
    <property type="entry name" value="DUF5643"/>
</dbReference>
<protein>
    <recommendedName>
        <fullName evidence="1">DUF5643 domain-containing protein</fullName>
    </recommendedName>
</protein>
<accession>A0A7X0HNK2</accession>
<dbReference type="RefSeq" id="WP_184522849.1">
    <property type="nucleotide sequence ID" value="NZ_JACHGK010000002.1"/>
</dbReference>
<gene>
    <name evidence="2" type="ORF">HNR53_000705</name>
</gene>
<reference evidence="2 3" key="1">
    <citation type="submission" date="2020-08" db="EMBL/GenBank/DDBJ databases">
        <title>Genomic Encyclopedia of Type Strains, Phase IV (KMG-IV): sequencing the most valuable type-strain genomes for metagenomic binning, comparative biology and taxonomic classification.</title>
        <authorList>
            <person name="Goeker M."/>
        </authorList>
    </citation>
    <scope>NUCLEOTIDE SEQUENCE [LARGE SCALE GENOMIC DNA]</scope>
    <source>
        <strain evidence="2 3">DSM 5391</strain>
    </source>
</reference>
<dbReference type="EMBL" id="JACHGK010000002">
    <property type="protein sequence ID" value="MBB6444097.1"/>
    <property type="molecule type" value="Genomic_DNA"/>
</dbReference>
<comment type="caution">
    <text evidence="2">The sequence shown here is derived from an EMBL/GenBank/DDBJ whole genome shotgun (WGS) entry which is preliminary data.</text>
</comment>
<organism evidence="2 3">
    <name type="scientific">Bacillus benzoevorans</name>
    <dbReference type="NCBI Taxonomy" id="1456"/>
    <lineage>
        <taxon>Bacteria</taxon>
        <taxon>Bacillati</taxon>
        <taxon>Bacillota</taxon>
        <taxon>Bacilli</taxon>
        <taxon>Bacillales</taxon>
        <taxon>Bacillaceae</taxon>
        <taxon>Bacillus</taxon>
    </lineage>
</organism>
<proteinExistence type="predicted"/>
<evidence type="ECO:0000313" key="2">
    <source>
        <dbReference type="EMBL" id="MBB6444097.1"/>
    </source>
</evidence>
<keyword evidence="3" id="KW-1185">Reference proteome</keyword>
<dbReference type="Gene3D" id="2.60.40.1640">
    <property type="entry name" value="Conserved domain protein"/>
    <property type="match status" value="1"/>
</dbReference>
<dbReference type="Pfam" id="PF18705">
    <property type="entry name" value="DUF5643"/>
    <property type="match status" value="1"/>
</dbReference>
<sequence>MVYKIISIMIHIGNTIQVNEKKPESQFTSSIEFLIDGKPMGSHGMGTGESEVENGLYAGTMSIRVREELPDSFILGIRPREGNAWSVDLPVTKKGNYQAFWINQVKKQEDLTIHYDKITFFPTSTEISLRLIMDEKVFHSNKYEFIDYRVIDDKGRFLQPLSGGGGGGGPENGTVFGSYKYYFEPLQTIPESITIKPISYGINENPPALEKEKWEGKEILFSQGAIGNLTVLSKTKENGVTTFTYKVEGEDLYRQAIAFWLEDAAGTRYESDGPALRVDGTVNQYQKSFSKTPPADDLYITTVSMDAPNYLEEFEITIKLKE</sequence>
<dbReference type="Proteomes" id="UP000531594">
    <property type="component" value="Unassembled WGS sequence"/>
</dbReference>
<name>A0A7X0HNK2_9BACI</name>
<feature type="domain" description="DUF5643" evidence="1">
    <location>
        <begin position="101"/>
        <end position="213"/>
    </location>
</feature>
<evidence type="ECO:0000259" key="1">
    <source>
        <dbReference type="Pfam" id="PF18705"/>
    </source>
</evidence>
<evidence type="ECO:0000313" key="3">
    <source>
        <dbReference type="Proteomes" id="UP000531594"/>
    </source>
</evidence>